<evidence type="ECO:0000256" key="1">
    <source>
        <dbReference type="SAM" id="MobiDB-lite"/>
    </source>
</evidence>
<feature type="region of interest" description="Disordered" evidence="1">
    <location>
        <begin position="386"/>
        <end position="405"/>
    </location>
</feature>
<keyword evidence="3" id="KW-0695">RNA-directed DNA polymerase</keyword>
<dbReference type="NCBIfam" id="NF041748">
    <property type="entry name" value="Drt3b"/>
    <property type="match status" value="1"/>
</dbReference>
<dbReference type="InterPro" id="IPR000477">
    <property type="entry name" value="RT_dom"/>
</dbReference>
<sequence length="697" mass="80439">MRKKRIRLGANPRRAVLSDMLPFEVPATFSNRHFYSFLTQNEVEVRDNRLSWKACDNSLDALMRLMFGVKPGVAPQPASVTEWGRTKMIRSFSMKECELCTIPFRFRVSHKSGARTLSIAHPRNQVMVANFYRQFHASLLYYCSLSPYSIRHPVSVSKYSYHKDSTHKRLKAVTDGGVEEAGREYEQLGSHFVYRSYSNIHKFFESYKYHRSEKKFNAMIQVDISKCFDSIYTHSIAWAIFGKEQTKHDLNLSKNNFPDKFDKLLSLMNERETNGILIGPEFSRIFAEVILQAIDMHIEKELREKSKIVHKIDYEAFRYVDDYFVFFNEESTAHKFTEVASVCLANFKLHINSAKSKLYEKPVITELTIAKDRVSLLLGEEIWSRKSPRAPDSTEGSGPAPAPLERAKDSFSGYVDANRLIVRFKTVIKESGVGYSDILNYTFAVIETKLQRAFDDYMCCEQNHDAQRALTSLVTGILEFLFFTYAASPRVNHTVRMVRIIASLTNFLNSSGVGFELRHSVYKFIHDNAVHQIEKNKLQPYREVETLYLLNALSHIGKAYWLPESTLARYFGISTNDDGQLEREEFLSYFSLTVGFSYMRDKERYNSLRKFFEDNAIAKLNYMKSQCAHHTEALMLFLDLVACPYVSPAATTHLAQIFGMTSKNVAEIRAASDQWFTTWTNLDLVAELDAKRSRDVY</sequence>
<keyword evidence="3" id="KW-0808">Transferase</keyword>
<gene>
    <name evidence="3" type="primary">drt3b</name>
    <name evidence="3" type="ORF">ABOZ73_11795</name>
</gene>
<evidence type="ECO:0000259" key="2">
    <source>
        <dbReference type="PROSITE" id="PS50878"/>
    </source>
</evidence>
<reference evidence="3" key="1">
    <citation type="submission" date="2024-06" db="EMBL/GenBank/DDBJ databases">
        <title>Caulobacter inopinatus, sp. nov.</title>
        <authorList>
            <person name="Donachie S.P."/>
        </authorList>
    </citation>
    <scope>NUCLEOTIDE SEQUENCE</scope>
    <source>
        <strain evidence="3">73W</strain>
    </source>
</reference>
<dbReference type="GO" id="GO:0003964">
    <property type="term" value="F:RNA-directed DNA polymerase activity"/>
    <property type="evidence" value="ECO:0007669"/>
    <property type="project" value="UniProtKB-KW"/>
</dbReference>
<dbReference type="PROSITE" id="PS50878">
    <property type="entry name" value="RT_POL"/>
    <property type="match status" value="1"/>
</dbReference>
<keyword evidence="3" id="KW-0548">Nucleotidyltransferase</keyword>
<dbReference type="EMBL" id="CP158375">
    <property type="protein sequence ID" value="XDO95494.1"/>
    <property type="molecule type" value="Genomic_DNA"/>
</dbReference>
<protein>
    <submittedName>
        <fullName evidence="3">Antiviral reverse transcriptase Drt3b</fullName>
    </submittedName>
</protein>
<evidence type="ECO:0000313" key="3">
    <source>
        <dbReference type="EMBL" id="XDO95494.1"/>
    </source>
</evidence>
<dbReference type="RefSeq" id="WP_369058343.1">
    <property type="nucleotide sequence ID" value="NZ_CP158375.1"/>
</dbReference>
<dbReference type="Pfam" id="PF00078">
    <property type="entry name" value="RVT_1"/>
    <property type="match status" value="1"/>
</dbReference>
<organism evidence="3">
    <name type="scientific">Caulobacter sp. 73W</name>
    <dbReference type="NCBI Taxonomy" id="3161137"/>
    <lineage>
        <taxon>Bacteria</taxon>
        <taxon>Pseudomonadati</taxon>
        <taxon>Pseudomonadota</taxon>
        <taxon>Alphaproteobacteria</taxon>
        <taxon>Caulobacterales</taxon>
        <taxon>Caulobacteraceae</taxon>
        <taxon>Caulobacter</taxon>
    </lineage>
</organism>
<dbReference type="AlphaFoldDB" id="A0AB39KPZ8"/>
<feature type="domain" description="Reverse transcriptase" evidence="2">
    <location>
        <begin position="83"/>
        <end position="382"/>
    </location>
</feature>
<accession>A0AB39KPZ8</accession>
<proteinExistence type="predicted"/>
<name>A0AB39KPZ8_9CAUL</name>
<dbReference type="CDD" id="cd01646">
    <property type="entry name" value="RT_Bac_retron_I"/>
    <property type="match status" value="1"/>
</dbReference>